<proteinExistence type="predicted"/>
<dbReference type="Pfam" id="PF06030">
    <property type="entry name" value="WxLIP_PGBD"/>
    <property type="match status" value="1"/>
</dbReference>
<dbReference type="STRING" id="118060.ATZ35_07140"/>
<dbReference type="Proteomes" id="UP000067523">
    <property type="component" value="Chromosome"/>
</dbReference>
<reference evidence="4" key="1">
    <citation type="submission" date="2015-12" db="EMBL/GenBank/DDBJ databases">
        <authorList>
            <person name="Lauer A."/>
            <person name="Humrighouse B."/>
            <person name="Loparev V."/>
            <person name="Shewmaker P.L."/>
            <person name="Whitney A.M."/>
            <person name="McLaughlin R.W."/>
        </authorList>
    </citation>
    <scope>NUCLEOTIDE SEQUENCE [LARGE SCALE GENOMIC DNA]</scope>
    <source>
        <strain evidence="4">LMG 26678</strain>
    </source>
</reference>
<keyword evidence="4" id="KW-1185">Reference proteome</keyword>
<feature type="region of interest" description="Disordered" evidence="1">
    <location>
        <begin position="38"/>
        <end position="60"/>
    </location>
</feature>
<dbReference type="EMBL" id="CP013655">
    <property type="protein sequence ID" value="ALS36941.1"/>
    <property type="molecule type" value="Genomic_DNA"/>
</dbReference>
<organism evidence="3 4">
    <name type="scientific">Enterococcus rotai</name>
    <dbReference type="NCBI Taxonomy" id="118060"/>
    <lineage>
        <taxon>Bacteria</taxon>
        <taxon>Bacillati</taxon>
        <taxon>Bacillota</taxon>
        <taxon>Bacilli</taxon>
        <taxon>Lactobacillales</taxon>
        <taxon>Enterococcaceae</taxon>
        <taxon>Enterococcus</taxon>
    </lineage>
</organism>
<dbReference type="KEGG" id="erx:ATZ35_07140"/>
<gene>
    <name evidence="3" type="ORF">ATZ35_07140</name>
</gene>
<protein>
    <recommendedName>
        <fullName evidence="2">WxL Interacting Protein peptidoglycan binding domain-containing protein</fullName>
    </recommendedName>
</protein>
<dbReference type="AlphaFoldDB" id="A0A0U2XHY4"/>
<evidence type="ECO:0000259" key="2">
    <source>
        <dbReference type="Pfam" id="PF06030"/>
    </source>
</evidence>
<feature type="domain" description="WxL Interacting Protein peptidoglycan binding" evidence="2">
    <location>
        <begin position="13"/>
        <end position="56"/>
    </location>
</feature>
<accession>A0A0U2XHY4</accession>
<dbReference type="InterPro" id="IPR010317">
    <property type="entry name" value="WxLIP_PGBD"/>
</dbReference>
<feature type="compositionally biased region" description="Polar residues" evidence="1">
    <location>
        <begin position="38"/>
        <end position="52"/>
    </location>
</feature>
<evidence type="ECO:0000313" key="4">
    <source>
        <dbReference type="Proteomes" id="UP000067523"/>
    </source>
</evidence>
<sequence>MLNQSAYADTMAYSIKANIPENQIDKSKTYFDLKRTPGQKQDVSMTVSNSSKKNNDYYHT</sequence>
<evidence type="ECO:0000313" key="3">
    <source>
        <dbReference type="EMBL" id="ALS36941.1"/>
    </source>
</evidence>
<evidence type="ECO:0000256" key="1">
    <source>
        <dbReference type="SAM" id="MobiDB-lite"/>
    </source>
</evidence>
<name>A0A0U2XHY4_9ENTE</name>